<comment type="caution">
    <text evidence="1">The sequence shown here is derived from an EMBL/GenBank/DDBJ whole genome shotgun (WGS) entry which is preliminary data.</text>
</comment>
<evidence type="ECO:0000313" key="1">
    <source>
        <dbReference type="EMBL" id="KAJ8664634.1"/>
    </source>
</evidence>
<proteinExistence type="predicted"/>
<reference evidence="1" key="1">
    <citation type="submission" date="2023-04" db="EMBL/GenBank/DDBJ databases">
        <title>A chromosome-level genome assembly of the parasitoid wasp Eretmocerus hayati.</title>
        <authorList>
            <person name="Zhong Y."/>
            <person name="Liu S."/>
            <person name="Liu Y."/>
        </authorList>
    </citation>
    <scope>NUCLEOTIDE SEQUENCE</scope>
    <source>
        <strain evidence="1">ZJU_SS_LIU_2023</strain>
    </source>
</reference>
<evidence type="ECO:0000313" key="2">
    <source>
        <dbReference type="Proteomes" id="UP001239111"/>
    </source>
</evidence>
<dbReference type="Proteomes" id="UP001239111">
    <property type="component" value="Chromosome 4"/>
</dbReference>
<name>A0ACC2N0V1_9HYME</name>
<keyword evidence="2" id="KW-1185">Reference proteome</keyword>
<protein>
    <submittedName>
        <fullName evidence="1">Uncharacterized protein</fullName>
    </submittedName>
</protein>
<gene>
    <name evidence="1" type="ORF">QAD02_006296</name>
</gene>
<accession>A0ACC2N0V1</accession>
<dbReference type="EMBL" id="CM056744">
    <property type="protein sequence ID" value="KAJ8664634.1"/>
    <property type="molecule type" value="Genomic_DNA"/>
</dbReference>
<organism evidence="1 2">
    <name type="scientific">Eretmocerus hayati</name>
    <dbReference type="NCBI Taxonomy" id="131215"/>
    <lineage>
        <taxon>Eukaryota</taxon>
        <taxon>Metazoa</taxon>
        <taxon>Ecdysozoa</taxon>
        <taxon>Arthropoda</taxon>
        <taxon>Hexapoda</taxon>
        <taxon>Insecta</taxon>
        <taxon>Pterygota</taxon>
        <taxon>Neoptera</taxon>
        <taxon>Endopterygota</taxon>
        <taxon>Hymenoptera</taxon>
        <taxon>Apocrita</taxon>
        <taxon>Proctotrupomorpha</taxon>
        <taxon>Chalcidoidea</taxon>
        <taxon>Aphelinidae</taxon>
        <taxon>Aphelininae</taxon>
        <taxon>Eretmocerus</taxon>
    </lineage>
</organism>
<sequence length="106" mass="12025">MKDTGNKKDRNQHIKVLVSVRPFNGAGRASKSPVVVDVESNKEIVVCERPQDKLTKNSLLTEYLDQVQNSSMFTILLLVLFWKRSWQTTTVSSLPIARQVLVKTPQ</sequence>